<organism evidence="1">
    <name type="scientific">Candidatus Kentrum sp. FW</name>
    <dbReference type="NCBI Taxonomy" id="2126338"/>
    <lineage>
        <taxon>Bacteria</taxon>
        <taxon>Pseudomonadati</taxon>
        <taxon>Pseudomonadota</taxon>
        <taxon>Gammaproteobacteria</taxon>
        <taxon>Candidatus Kentrum</taxon>
    </lineage>
</organism>
<name>A0A450U0F9_9GAMM</name>
<gene>
    <name evidence="1" type="ORF">BECKFW1821C_GA0114237_108810</name>
</gene>
<accession>A0A450U0F9</accession>
<protein>
    <submittedName>
        <fullName evidence="1">tRNA(fMet)-specific endonuclease VapC</fullName>
    </submittedName>
</protein>
<evidence type="ECO:0000313" key="1">
    <source>
        <dbReference type="EMBL" id="VFJ75787.1"/>
    </source>
</evidence>
<keyword evidence="1" id="KW-0255">Endonuclease</keyword>
<dbReference type="EMBL" id="CAADFE010000088">
    <property type="protein sequence ID" value="VFJ75787.1"/>
    <property type="molecule type" value="Genomic_DNA"/>
</dbReference>
<reference evidence="1" key="1">
    <citation type="submission" date="2019-02" db="EMBL/GenBank/DDBJ databases">
        <authorList>
            <person name="Gruber-Vodicka R. H."/>
            <person name="Seah K. B. B."/>
        </authorList>
    </citation>
    <scope>NUCLEOTIDE SEQUENCE</scope>
    <source>
        <strain evidence="1">BECK_BZ131</strain>
    </source>
</reference>
<sequence length="66" mass="7679">MFFRKHPQVTARFATYLARYQKIDISIITYYEIISGLEHLDAHKKTTAFLEFISGNKVLPHLPNSP</sequence>
<dbReference type="GO" id="GO:0004519">
    <property type="term" value="F:endonuclease activity"/>
    <property type="evidence" value="ECO:0007669"/>
    <property type="project" value="UniProtKB-KW"/>
</dbReference>
<keyword evidence="1" id="KW-0378">Hydrolase</keyword>
<proteinExistence type="predicted"/>
<keyword evidence="1" id="KW-0540">Nuclease</keyword>
<dbReference type="AlphaFoldDB" id="A0A450U0F9"/>